<reference evidence="2" key="1">
    <citation type="journal article" date="2019" name="Int. J. Syst. Evol. Microbiol.">
        <title>The Global Catalogue of Microorganisms (GCM) 10K type strain sequencing project: providing services to taxonomists for standard genome sequencing and annotation.</title>
        <authorList>
            <consortium name="The Broad Institute Genomics Platform"/>
            <consortium name="The Broad Institute Genome Sequencing Center for Infectious Disease"/>
            <person name="Wu L."/>
            <person name="Ma J."/>
        </authorList>
    </citation>
    <scope>NUCLEOTIDE SEQUENCE [LARGE SCALE GENOMIC DNA]</scope>
    <source>
        <strain evidence="2">KCTC 23916</strain>
    </source>
</reference>
<comment type="caution">
    <text evidence="1">The sequence shown here is derived from an EMBL/GenBank/DDBJ whole genome shotgun (WGS) entry which is preliminary data.</text>
</comment>
<dbReference type="EMBL" id="BMYT01000003">
    <property type="protein sequence ID" value="GGX14975.1"/>
    <property type="molecule type" value="Genomic_DNA"/>
</dbReference>
<proteinExistence type="predicted"/>
<dbReference type="Proteomes" id="UP000620127">
    <property type="component" value="Unassembled WGS sequence"/>
</dbReference>
<dbReference type="InterPro" id="IPR008533">
    <property type="entry name" value="DUF815"/>
</dbReference>
<dbReference type="Pfam" id="PF05673">
    <property type="entry name" value="DUF815"/>
    <property type="match status" value="1"/>
</dbReference>
<evidence type="ECO:0008006" key="3">
    <source>
        <dbReference type="Google" id="ProtNLM"/>
    </source>
</evidence>
<sequence length="287" mass="32402">MSQLDQFLQRAEQLLNRIEAYLPAALPAPDWQAATAFRWRKRAGQGYLQAVKHVSKLVFEDLQHINIQKELIAQNTRQFVQGKPANNVLLTGARGTGKSSLIKACLQEFATQGLRLIEIDKADMSDLPDIIDLIAERPEKFILFCDDLSFEDGEAGYKALKVALDGSISAQSDNVLIYATSNRRHLMPEKMSDNASYTHDEDGDLHPGETVEEKISLSERFGLWVSFYPFKQDDYLDIVAYWLRSFSCSPAQIEAARADALRWALQRGSRSGRVAWQFARDFAGRQA</sequence>
<dbReference type="RefSeq" id="WP_189346133.1">
    <property type="nucleotide sequence ID" value="NZ_BMYT01000003.1"/>
</dbReference>
<dbReference type="Gene3D" id="3.40.50.300">
    <property type="entry name" value="P-loop containing nucleotide triphosphate hydrolases"/>
    <property type="match status" value="1"/>
</dbReference>
<dbReference type="PANTHER" id="PTHR42935:SF1">
    <property type="entry name" value="SLR0930 PROTEIN"/>
    <property type="match status" value="1"/>
</dbReference>
<evidence type="ECO:0000313" key="2">
    <source>
        <dbReference type="Proteomes" id="UP000620127"/>
    </source>
</evidence>
<dbReference type="SUPFAM" id="SSF52540">
    <property type="entry name" value="P-loop containing nucleoside triphosphate hydrolases"/>
    <property type="match status" value="1"/>
</dbReference>
<organism evidence="1 2">
    <name type="scientific">Undibacterium macrobrachii</name>
    <dbReference type="NCBI Taxonomy" id="1119058"/>
    <lineage>
        <taxon>Bacteria</taxon>
        <taxon>Pseudomonadati</taxon>
        <taxon>Pseudomonadota</taxon>
        <taxon>Betaproteobacteria</taxon>
        <taxon>Burkholderiales</taxon>
        <taxon>Oxalobacteraceae</taxon>
        <taxon>Undibacterium</taxon>
    </lineage>
</organism>
<accession>A0ABQ2XGK7</accession>
<evidence type="ECO:0000313" key="1">
    <source>
        <dbReference type="EMBL" id="GGX14975.1"/>
    </source>
</evidence>
<protein>
    <recommendedName>
        <fullName evidence="3">AAA family ATPase</fullName>
    </recommendedName>
</protein>
<dbReference type="PANTHER" id="PTHR42935">
    <property type="entry name" value="SLR0930 PROTEIN"/>
    <property type="match status" value="1"/>
</dbReference>
<dbReference type="CDD" id="cd00009">
    <property type="entry name" value="AAA"/>
    <property type="match status" value="1"/>
</dbReference>
<dbReference type="InterPro" id="IPR027417">
    <property type="entry name" value="P-loop_NTPase"/>
</dbReference>
<gene>
    <name evidence="1" type="ORF">GCM10011282_21650</name>
</gene>
<name>A0ABQ2XGK7_9BURK</name>
<keyword evidence="2" id="KW-1185">Reference proteome</keyword>